<dbReference type="InterPro" id="IPR052056">
    <property type="entry name" value="Mono-ARTD/PARP"/>
</dbReference>
<dbReference type="Proteomes" id="UP001634394">
    <property type="component" value="Unassembled WGS sequence"/>
</dbReference>
<dbReference type="InterPro" id="IPR057044">
    <property type="entry name" value="PARP14_KH_1"/>
</dbReference>
<dbReference type="CDD" id="cd02907">
    <property type="entry name" value="Macro_Af1521_BAL-like"/>
    <property type="match status" value="1"/>
</dbReference>
<dbReference type="Pfam" id="PF00644">
    <property type="entry name" value="PARP"/>
    <property type="match status" value="1"/>
</dbReference>
<dbReference type="InterPro" id="IPR002589">
    <property type="entry name" value="Macro_dom"/>
</dbReference>
<evidence type="ECO:0000313" key="13">
    <source>
        <dbReference type="Proteomes" id="UP001634394"/>
    </source>
</evidence>
<feature type="region of interest" description="Disordered" evidence="8">
    <location>
        <begin position="1"/>
        <end position="36"/>
    </location>
</feature>
<keyword evidence="2 7" id="KW-0328">Glycosyltransferase</keyword>
<feature type="domain" description="Macro" evidence="11">
    <location>
        <begin position="1327"/>
        <end position="1503"/>
    </location>
</feature>
<dbReference type="Gene3D" id="3.30.720.50">
    <property type="match status" value="1"/>
</dbReference>
<feature type="domain" description="Macro" evidence="11">
    <location>
        <begin position="1503"/>
        <end position="1679"/>
    </location>
</feature>
<dbReference type="PROSITE" id="PS51059">
    <property type="entry name" value="PARP_CATALYTIC"/>
    <property type="match status" value="1"/>
</dbReference>
<keyword evidence="4 7" id="KW-0520">NAD</keyword>
<feature type="domain" description="Macro" evidence="11">
    <location>
        <begin position="886"/>
        <end position="1072"/>
    </location>
</feature>
<evidence type="ECO:0000259" key="9">
    <source>
        <dbReference type="PROSITE" id="PS50102"/>
    </source>
</evidence>
<organism evidence="12 13">
    <name type="scientific">Sinanodonta woodiana</name>
    <name type="common">Chinese pond mussel</name>
    <name type="synonym">Anodonta woodiana</name>
    <dbReference type="NCBI Taxonomy" id="1069815"/>
    <lineage>
        <taxon>Eukaryota</taxon>
        <taxon>Metazoa</taxon>
        <taxon>Spiralia</taxon>
        <taxon>Lophotrochozoa</taxon>
        <taxon>Mollusca</taxon>
        <taxon>Bivalvia</taxon>
        <taxon>Autobranchia</taxon>
        <taxon>Heteroconchia</taxon>
        <taxon>Palaeoheterodonta</taxon>
        <taxon>Unionida</taxon>
        <taxon>Unionoidea</taxon>
        <taxon>Unionidae</taxon>
        <taxon>Unioninae</taxon>
        <taxon>Sinanodonta</taxon>
    </lineage>
</organism>
<dbReference type="InterPro" id="IPR004170">
    <property type="entry name" value="WWE_dom"/>
</dbReference>
<dbReference type="Gene3D" id="3.90.228.10">
    <property type="match status" value="1"/>
</dbReference>
<name>A0ABD3VSM9_SINWO</name>
<dbReference type="InterPro" id="IPR012677">
    <property type="entry name" value="Nucleotide-bd_a/b_plait_sf"/>
</dbReference>
<gene>
    <name evidence="12" type="ORF">ACJMK2_006135</name>
</gene>
<evidence type="ECO:0000256" key="8">
    <source>
        <dbReference type="SAM" id="MobiDB-lite"/>
    </source>
</evidence>
<dbReference type="PROSITE" id="PS51154">
    <property type="entry name" value="MACRO"/>
    <property type="match status" value="4"/>
</dbReference>
<evidence type="ECO:0000256" key="2">
    <source>
        <dbReference type="ARBA" id="ARBA00022676"/>
    </source>
</evidence>
<proteinExistence type="predicted"/>
<dbReference type="EC" id="2.4.2.-" evidence="7"/>
<protein>
    <recommendedName>
        <fullName evidence="7">Poly [ADP-ribose] polymerase</fullName>
        <shortName evidence="7">PARP</shortName>
        <ecNumber evidence="7">2.4.2.-</ecNumber>
    </recommendedName>
</protein>
<dbReference type="EMBL" id="JBJQND010000010">
    <property type="protein sequence ID" value="KAL3864451.1"/>
    <property type="molecule type" value="Genomic_DNA"/>
</dbReference>
<dbReference type="PROSITE" id="PS50102">
    <property type="entry name" value="RRM"/>
    <property type="match status" value="2"/>
</dbReference>
<dbReference type="Gene3D" id="3.40.220.10">
    <property type="entry name" value="Leucine Aminopeptidase, subunit E, domain 1"/>
    <property type="match status" value="4"/>
</dbReference>
<feature type="compositionally biased region" description="Polar residues" evidence="8">
    <location>
        <begin position="1"/>
        <end position="10"/>
    </location>
</feature>
<evidence type="ECO:0000259" key="10">
    <source>
        <dbReference type="PROSITE" id="PS51059"/>
    </source>
</evidence>
<feature type="domain" description="RRM" evidence="9">
    <location>
        <begin position="164"/>
        <end position="244"/>
    </location>
</feature>
<feature type="compositionally biased region" description="Acidic residues" evidence="8">
    <location>
        <begin position="1097"/>
        <end position="1107"/>
    </location>
</feature>
<dbReference type="GO" id="GO:0005634">
    <property type="term" value="C:nucleus"/>
    <property type="evidence" value="ECO:0007669"/>
    <property type="project" value="UniProtKB-SubCell"/>
</dbReference>
<dbReference type="SUPFAM" id="SSF54928">
    <property type="entry name" value="RNA-binding domain, RBD"/>
    <property type="match status" value="2"/>
</dbReference>
<dbReference type="InterPro" id="IPR034464">
    <property type="entry name" value="PAR10_RRM1_2"/>
</dbReference>
<dbReference type="Pfam" id="PF23085">
    <property type="entry name" value="RRM_PARP14_3"/>
    <property type="match status" value="3"/>
</dbReference>
<dbReference type="CDD" id="cd12547">
    <property type="entry name" value="RRM1_2_PAR10"/>
    <property type="match status" value="1"/>
</dbReference>
<dbReference type="Pfam" id="PF23084">
    <property type="entry name" value="KH_PARP14_1"/>
    <property type="match status" value="1"/>
</dbReference>
<dbReference type="GO" id="GO:0003723">
    <property type="term" value="F:RNA binding"/>
    <property type="evidence" value="ECO:0007669"/>
    <property type="project" value="UniProtKB-UniRule"/>
</dbReference>
<dbReference type="CDD" id="cd01439">
    <property type="entry name" value="TCCD_inducible_PARP_like"/>
    <property type="match status" value="1"/>
</dbReference>
<keyword evidence="6" id="KW-0694">RNA-binding</keyword>
<evidence type="ECO:0000256" key="1">
    <source>
        <dbReference type="ARBA" id="ARBA00004123"/>
    </source>
</evidence>
<accession>A0ABD3VSM9</accession>
<evidence type="ECO:0000256" key="5">
    <source>
        <dbReference type="ARBA" id="ARBA00023242"/>
    </source>
</evidence>
<comment type="subcellular location">
    <subcellularLocation>
        <location evidence="1">Nucleus</location>
    </subcellularLocation>
</comment>
<feature type="domain" description="PARP catalytic" evidence="10">
    <location>
        <begin position="1894"/>
        <end position="2091"/>
    </location>
</feature>
<dbReference type="SUPFAM" id="SSF52949">
    <property type="entry name" value="Macro domain-like"/>
    <property type="match status" value="4"/>
</dbReference>
<dbReference type="SUPFAM" id="SSF56399">
    <property type="entry name" value="ADP-ribosylation"/>
    <property type="match status" value="1"/>
</dbReference>
<reference evidence="12 13" key="1">
    <citation type="submission" date="2024-11" db="EMBL/GenBank/DDBJ databases">
        <title>Chromosome-level genome assembly of the freshwater bivalve Anodonta woodiana.</title>
        <authorList>
            <person name="Chen X."/>
        </authorList>
    </citation>
    <scope>NUCLEOTIDE SEQUENCE [LARGE SCALE GENOMIC DNA]</scope>
    <source>
        <strain evidence="12">MN2024</strain>
        <tissue evidence="12">Gills</tissue>
    </source>
</reference>
<dbReference type="InterPro" id="IPR043472">
    <property type="entry name" value="Macro_dom-like"/>
</dbReference>
<evidence type="ECO:0000256" key="4">
    <source>
        <dbReference type="ARBA" id="ARBA00023027"/>
    </source>
</evidence>
<feature type="domain" description="Macro" evidence="11">
    <location>
        <begin position="1116"/>
        <end position="1300"/>
    </location>
</feature>
<dbReference type="SMART" id="SM00360">
    <property type="entry name" value="RRM"/>
    <property type="match status" value="4"/>
</dbReference>
<dbReference type="SMART" id="SM00506">
    <property type="entry name" value="A1pp"/>
    <property type="match status" value="4"/>
</dbReference>
<feature type="region of interest" description="Disordered" evidence="8">
    <location>
        <begin position="1088"/>
        <end position="1107"/>
    </location>
</feature>
<dbReference type="InterPro" id="IPR012317">
    <property type="entry name" value="Poly(ADP-ribose)pol_cat_dom"/>
</dbReference>
<dbReference type="PANTHER" id="PTHR14453">
    <property type="entry name" value="PARP/ZINC FINGER CCCH TYPE DOMAIN CONTAINING PROTEIN"/>
    <property type="match status" value="1"/>
</dbReference>
<dbReference type="Pfam" id="PF01661">
    <property type="entry name" value="Macro"/>
    <property type="match status" value="4"/>
</dbReference>
<dbReference type="InterPro" id="IPR037197">
    <property type="entry name" value="WWE_dom_sf"/>
</dbReference>
<evidence type="ECO:0000259" key="11">
    <source>
        <dbReference type="PROSITE" id="PS51154"/>
    </source>
</evidence>
<evidence type="ECO:0000256" key="3">
    <source>
        <dbReference type="ARBA" id="ARBA00022679"/>
    </source>
</evidence>
<dbReference type="InterPro" id="IPR035979">
    <property type="entry name" value="RBD_domain_sf"/>
</dbReference>
<keyword evidence="3 7" id="KW-0808">Transferase</keyword>
<sequence>MSRNTHQWPPSQDKGKTSPDGVTMASSKTLPDEHAENVYESIKDENLSREIEVSEIPDDASEEQLCNFFENAKRGGGPVETIQYNQAAHTAIVTFESPESVTEILKKHPWKFLGKNMLISVRATPGIVPARTAVTNVNKPKPPLPAKETAVKILKSSRVTDSALSICVSGFKEDTSEDALINYFENKKRTGGGEISSHQMNREEGYIIITFVHSSDAAEVLKRTHTINNVSLSVRPYIIDEKMILVTGLTGKLSEENLLNFIEAKTKAEVHSIIFSDDRTKAVVEFPSPCDLNAIKQACAKFKLEGVYLTVCPVPICNCVKVTNVPKGVSKDMLSNYFENKRRSGGGAVESVDMDHSNGVCLVCFVDHEVVGEVCKRSHEIEKTKVTVQPYHSCLGRPRGNKAKTLPEPIHIANFELDKRRFLLKNVLYRSKLENELAECYSKLIWPNAISDEVRLECTLSSDVEDYMSLVETWAEKCHDCFKRFLDGLQSKVFESNSEEWDVRLEQLGKLHVLHPDKVAVFVEAERYTVTFVGDKSVMPSVIKNVEEAFAAKQITKKFSMKKWQAKYLLAVSFPDEVIDQNWDVNIQIQDEEVDLTGVENSVNEVAIQMHSRLQKVVATRNTMVQEMLILLQKENVRKKVDGKLKSHMKINYPWEVKDKHLILYTSTEEETHEMTKILESMIETFSIQLEKETSRILNNLDWKMLKEKLNTKFPDQILISEDKPGEISVFSLTDITREVNEEVKGFFAENTVYHEVLVLEEGVFRFIQTHAKDEVNQFVQDTAREKVLKISFESLGKIAITGTKESLKAGKVKIMEIEKCIQKQQQTIQKKGVKLYIRTSKGKECIDKAEKEAKCVIELNDLRRKRGEEGGKGTGGRSTSFYQLTECAAVKLSWGVEVKVFGGDMTDLKADVLVNAANSGLQHIGGLAAAILKKGGNQIQEECTKYVKKNGDLSEGDVFMSSAGTLKCKAIAHAVGPIWKDGKSGETKILEKAIVSCLQLAKKMNAKSVAFPALSAGVFGFPPEQACTFIVNAIFNFFDEQKGDAGMKEIYVCDISRYTVSCFFQALEKKVGIDKMRVMVDVSKEGSSSLAHGAGDDADDDDAEDQDDVMEDNISLASTGLKFGQTQIMIVRAVLSKEYSDVIMNSVTTELNLDEGLLSKSLIKEGGKEIQDECNSSYPNGIKYGDIAITGAGNLRCKTIFHVPVTPWDGREDSAPVVRDVVLKCLHEASKRTMRSISFPPVGAGRRRYPKHLVTMEMLQAMHDFCQQQKTSIKIIRIAVYHKDSEILQEFEDAKRAWLQRQGGNGGVLEKRPLRGKSWSKGKRVVDGRREFMIENLKVYIYEGDITEENADVIVNGSNGNLDLRKGKVSRAILAKAGGRIIPECKSQKVAMLNDGVAVTSGGNMQCKNIVHILAQESAQTWKPYILKSLLMAKAIKAQSVAFPALGTGRGCTAEEMAEVMLDTIQDFITQVNGKHHIQEVRIVIFQGNMVPAYLTKFAGAESDRSEFMIDRLKVNIYEGDITEENADVIVNGTNGNLDLRKGKVSRAILEKAGNGLISELKSQQAAMSNDGVAVTSGGNMQCKNIVHILAQESAHTWKPYILKSLHLAESVKARSVAFPALGTGRGCSAKDMAIIMLDSIRDFLTQVKGRHHMQELRIVIFQKDMVPPFLMKFAGFASVGVRDGTSMAAKSQKYGDKSEPFRGDSNLNVAIYARSKQDIDKAVKIIETTMVNDWTCKTFADQGIKHLKPAQREEVIRTGKDNKVALKIDEQQGEIQVMGLFADVMPITDKIHKILREQVQKYHEHKEAQLLKNMVKWFYIKDKKEVEFPTDRNMLIEKAYQAKSKKFKLASRSGEEFEIDFEKMVETPMKDTKTWIPVIRRDLIKDAIQVENPKHWSDMKGNENVKVVPLHSSDPQYTKVVNEFHKFVGSSRQIIKVERIQNVTLYTQYMAKMKQLDIQNKHKNNERILWHGTAVDAVDSINTHGFNRSYCGKNAVAIGNGVYFAVNAAYSAQDTYSRPDGNRHRRMYQCRVLTGDFAPGGGGMRVPPQKSSKEAHILYDSVVDNVQSPSMFVIFHDAQAYPDYLITFT</sequence>
<dbReference type="InterPro" id="IPR000504">
    <property type="entry name" value="RRM_dom"/>
</dbReference>
<evidence type="ECO:0000256" key="6">
    <source>
        <dbReference type="PROSITE-ProRule" id="PRU00176"/>
    </source>
</evidence>
<evidence type="ECO:0000313" key="12">
    <source>
        <dbReference type="EMBL" id="KAL3864451.1"/>
    </source>
</evidence>
<dbReference type="FunFam" id="3.90.228.10:FF:000008">
    <property type="entry name" value="Poly [ADP-ribose] polymerase"/>
    <property type="match status" value="1"/>
</dbReference>
<evidence type="ECO:0000256" key="7">
    <source>
        <dbReference type="RuleBase" id="RU362114"/>
    </source>
</evidence>
<keyword evidence="13" id="KW-1185">Reference proteome</keyword>
<dbReference type="GO" id="GO:0003950">
    <property type="term" value="F:NAD+ poly-ADP-ribosyltransferase activity"/>
    <property type="evidence" value="ECO:0007669"/>
    <property type="project" value="UniProtKB-UniRule"/>
</dbReference>
<dbReference type="PANTHER" id="PTHR14453:SF67">
    <property type="entry name" value="POLY [ADP-RIBOSE] POLYMERASE"/>
    <property type="match status" value="1"/>
</dbReference>
<dbReference type="Pfam" id="PF02825">
    <property type="entry name" value="WWE"/>
    <property type="match status" value="1"/>
</dbReference>
<dbReference type="Gene3D" id="3.30.70.330">
    <property type="match status" value="3"/>
</dbReference>
<dbReference type="SUPFAM" id="SSF117839">
    <property type="entry name" value="WWE domain"/>
    <property type="match status" value="1"/>
</dbReference>
<feature type="domain" description="RRM" evidence="9">
    <location>
        <begin position="49"/>
        <end position="126"/>
    </location>
</feature>
<comment type="caution">
    <text evidence="12">The sequence shown here is derived from an EMBL/GenBank/DDBJ whole genome shotgun (WGS) entry which is preliminary data.</text>
</comment>
<keyword evidence="5" id="KW-0539">Nucleus</keyword>